<comment type="caution">
    <text evidence="1">The sequence shown here is derived from an EMBL/GenBank/DDBJ whole genome shotgun (WGS) entry which is preliminary data.</text>
</comment>
<evidence type="ECO:0000313" key="1">
    <source>
        <dbReference type="EMBL" id="GHO99515.1"/>
    </source>
</evidence>
<sequence length="116" mass="12876">MSQHNAILESLDGCCEETVKIGAVTTPLPMTPPPPPQPPPKRYLFVAYSVEGAPLIVFNDSLRRFGCHEYQLSEEKDNSEMRWLILDHLKALGVSIPVLTQEEVDASLSALEEATR</sequence>
<dbReference type="EMBL" id="BNJK01000002">
    <property type="protein sequence ID" value="GHO99515.1"/>
    <property type="molecule type" value="Genomic_DNA"/>
</dbReference>
<gene>
    <name evidence="1" type="ORF">KSF_095630</name>
</gene>
<protein>
    <submittedName>
        <fullName evidence="1">Uncharacterized protein</fullName>
    </submittedName>
</protein>
<name>A0A8J3IVZ4_9CHLR</name>
<evidence type="ECO:0000313" key="2">
    <source>
        <dbReference type="Proteomes" id="UP000597444"/>
    </source>
</evidence>
<reference evidence="1" key="1">
    <citation type="submission" date="2020-10" db="EMBL/GenBank/DDBJ databases">
        <title>Taxonomic study of unclassified bacteria belonging to the class Ktedonobacteria.</title>
        <authorList>
            <person name="Yabe S."/>
            <person name="Wang C.M."/>
            <person name="Zheng Y."/>
            <person name="Sakai Y."/>
            <person name="Cavaletti L."/>
            <person name="Monciardini P."/>
            <person name="Donadio S."/>
        </authorList>
    </citation>
    <scope>NUCLEOTIDE SEQUENCE</scope>
    <source>
        <strain evidence="1">ID150040</strain>
    </source>
</reference>
<dbReference type="RefSeq" id="WP_220210155.1">
    <property type="nucleotide sequence ID" value="NZ_BNJK01000002.1"/>
</dbReference>
<accession>A0A8J3IVZ4</accession>
<organism evidence="1 2">
    <name type="scientific">Reticulibacter mediterranei</name>
    <dbReference type="NCBI Taxonomy" id="2778369"/>
    <lineage>
        <taxon>Bacteria</taxon>
        <taxon>Bacillati</taxon>
        <taxon>Chloroflexota</taxon>
        <taxon>Ktedonobacteria</taxon>
        <taxon>Ktedonobacterales</taxon>
        <taxon>Reticulibacteraceae</taxon>
        <taxon>Reticulibacter</taxon>
    </lineage>
</organism>
<keyword evidence="2" id="KW-1185">Reference proteome</keyword>
<proteinExistence type="predicted"/>
<dbReference type="AlphaFoldDB" id="A0A8J3IVZ4"/>
<dbReference type="Proteomes" id="UP000597444">
    <property type="component" value="Unassembled WGS sequence"/>
</dbReference>